<keyword evidence="1" id="KW-0238">DNA-binding</keyword>
<dbReference type="NCBIfam" id="TIGR02607">
    <property type="entry name" value="antidote_HigA"/>
    <property type="match status" value="1"/>
</dbReference>
<feature type="domain" description="HTH cro/C1-type" evidence="2">
    <location>
        <begin position="25"/>
        <end position="74"/>
    </location>
</feature>
<dbReference type="Gene3D" id="1.10.260.40">
    <property type="entry name" value="lambda repressor-like DNA-binding domains"/>
    <property type="match status" value="1"/>
</dbReference>
<dbReference type="PANTHER" id="PTHR36924">
    <property type="entry name" value="ANTITOXIN HIGA-1"/>
    <property type="match status" value="1"/>
</dbReference>
<dbReference type="RefSeq" id="WP_104197498.1">
    <property type="nucleotide sequence ID" value="NZ_SOGT01000006.1"/>
</dbReference>
<dbReference type="PROSITE" id="PS50943">
    <property type="entry name" value="HTH_CROC1"/>
    <property type="match status" value="1"/>
</dbReference>
<keyword evidence="4" id="KW-1185">Reference proteome</keyword>
<dbReference type="CDD" id="cd00093">
    <property type="entry name" value="HTH_XRE"/>
    <property type="match status" value="1"/>
</dbReference>
<accession>A0A4R8ZH21</accession>
<dbReference type="Pfam" id="PF01381">
    <property type="entry name" value="HTH_3"/>
    <property type="match status" value="1"/>
</dbReference>
<dbReference type="AlphaFoldDB" id="A0A4R8ZH21"/>
<evidence type="ECO:0000313" key="3">
    <source>
        <dbReference type="EMBL" id="TFD27170.1"/>
    </source>
</evidence>
<evidence type="ECO:0000313" key="4">
    <source>
        <dbReference type="Proteomes" id="UP000298424"/>
    </source>
</evidence>
<protein>
    <submittedName>
        <fullName evidence="3">Addiction module antidote protein, HigA family</fullName>
    </submittedName>
</protein>
<dbReference type="InterPro" id="IPR001387">
    <property type="entry name" value="Cro/C1-type_HTH"/>
</dbReference>
<dbReference type="EMBL" id="SOGT01000006">
    <property type="protein sequence ID" value="TFD27170.1"/>
    <property type="molecule type" value="Genomic_DNA"/>
</dbReference>
<evidence type="ECO:0000259" key="2">
    <source>
        <dbReference type="PROSITE" id="PS50943"/>
    </source>
</evidence>
<dbReference type="OrthoDB" id="3174593at2"/>
<evidence type="ECO:0000256" key="1">
    <source>
        <dbReference type="ARBA" id="ARBA00023125"/>
    </source>
</evidence>
<dbReference type="GO" id="GO:0003677">
    <property type="term" value="F:DNA binding"/>
    <property type="evidence" value="ECO:0007669"/>
    <property type="project" value="UniProtKB-KW"/>
</dbReference>
<dbReference type="PANTHER" id="PTHR36924:SF1">
    <property type="entry name" value="ANTITOXIN HIGA-1"/>
    <property type="match status" value="1"/>
</dbReference>
<gene>
    <name evidence="3" type="primary">higA</name>
    <name evidence="3" type="ORF">E3T27_05060</name>
</gene>
<organism evidence="3 4">
    <name type="scientific">Cryobacterium lyxosi</name>
    <dbReference type="NCBI Taxonomy" id="1259228"/>
    <lineage>
        <taxon>Bacteria</taxon>
        <taxon>Bacillati</taxon>
        <taxon>Actinomycetota</taxon>
        <taxon>Actinomycetes</taxon>
        <taxon>Micrococcales</taxon>
        <taxon>Microbacteriaceae</taxon>
        <taxon>Cryobacterium</taxon>
    </lineage>
</organism>
<sequence length="103" mass="11445">MTITDKSDKLAPIHPGEVLMEDFIEALGITQNKLSVSIRVPPRRINEIVHGKRGISADTALRLAKYFGTSAQFWLNLQSQFDLDVAEDRAAEEINAITPLRVA</sequence>
<dbReference type="SMART" id="SM00530">
    <property type="entry name" value="HTH_XRE"/>
    <property type="match status" value="1"/>
</dbReference>
<reference evidence="3 4" key="1">
    <citation type="submission" date="2019-03" db="EMBL/GenBank/DDBJ databases">
        <title>Genomics of glacier-inhabiting Cryobacterium strains.</title>
        <authorList>
            <person name="Liu Q."/>
            <person name="Xin Y.-H."/>
        </authorList>
    </citation>
    <scope>NUCLEOTIDE SEQUENCE [LARGE SCALE GENOMIC DNA]</scope>
    <source>
        <strain evidence="3 4">TMT1-1</strain>
    </source>
</reference>
<comment type="caution">
    <text evidence="3">The sequence shown here is derived from an EMBL/GenBank/DDBJ whole genome shotgun (WGS) entry which is preliminary data.</text>
</comment>
<dbReference type="InterPro" id="IPR010982">
    <property type="entry name" value="Lambda_DNA-bd_dom_sf"/>
</dbReference>
<name>A0A4R8ZH21_9MICO</name>
<dbReference type="InterPro" id="IPR013430">
    <property type="entry name" value="Toxin_antidote_HigA"/>
</dbReference>
<dbReference type="Proteomes" id="UP000298424">
    <property type="component" value="Unassembled WGS sequence"/>
</dbReference>
<proteinExistence type="predicted"/>
<dbReference type="SUPFAM" id="SSF47413">
    <property type="entry name" value="lambda repressor-like DNA-binding domains"/>
    <property type="match status" value="1"/>
</dbReference>